<dbReference type="InterPro" id="IPR004164">
    <property type="entry name" value="CoA_transf_AS"/>
</dbReference>
<reference evidence="4" key="1">
    <citation type="journal article" date="2019" name="Int. J. Syst. Evol. Microbiol.">
        <title>The Global Catalogue of Microorganisms (GCM) 10K type strain sequencing project: providing services to taxonomists for standard genome sequencing and annotation.</title>
        <authorList>
            <consortium name="The Broad Institute Genomics Platform"/>
            <consortium name="The Broad Institute Genome Sequencing Center for Infectious Disease"/>
            <person name="Wu L."/>
            <person name="Ma J."/>
        </authorList>
    </citation>
    <scope>NUCLEOTIDE SEQUENCE [LARGE SCALE GENOMIC DNA]</scope>
    <source>
        <strain evidence="4">YJ-61-S</strain>
    </source>
</reference>
<sequence>MALDKNQIAQRIAQEVKNGYYVNLGIGIPTLVANYVRNDIEVEFQSENGVLGMGPFPFEGEEDADIINAGKQTITTLPGASFFDSATSFSMIRGKHVDLTILGAMEVADNGDIANWKIPGKMVKGMGGAMDLVASAENIIVAMMHTNKAGESKLLPACSLPLTGVGCVKKIVTNLAVLEVTSKGFLLLERAPGVSVETIKNATEGKLIIPDHVPEMNL</sequence>
<evidence type="ECO:0000313" key="3">
    <source>
        <dbReference type="EMBL" id="MFC4633696.1"/>
    </source>
</evidence>
<name>A0ABV9HW12_9FLAO</name>
<dbReference type="GO" id="GO:0016740">
    <property type="term" value="F:transferase activity"/>
    <property type="evidence" value="ECO:0007669"/>
    <property type="project" value="UniProtKB-KW"/>
</dbReference>
<dbReference type="SMART" id="SM00882">
    <property type="entry name" value="CoA_trans"/>
    <property type="match status" value="1"/>
</dbReference>
<dbReference type="InterPro" id="IPR037171">
    <property type="entry name" value="NagB/RpiA_transferase-like"/>
</dbReference>
<dbReference type="Gene3D" id="3.40.1080.10">
    <property type="entry name" value="Glutaconate Coenzyme A-transferase"/>
    <property type="match status" value="1"/>
</dbReference>
<dbReference type="SUPFAM" id="SSF100950">
    <property type="entry name" value="NagB/RpiA/CoA transferase-like"/>
    <property type="match status" value="1"/>
</dbReference>
<dbReference type="PROSITE" id="PS01274">
    <property type="entry name" value="COA_TRANSF_2"/>
    <property type="match status" value="1"/>
</dbReference>
<keyword evidence="4" id="KW-1185">Reference proteome</keyword>
<evidence type="ECO:0000256" key="1">
    <source>
        <dbReference type="ARBA" id="ARBA00007047"/>
    </source>
</evidence>
<comment type="caution">
    <text evidence="3">The sequence shown here is derived from an EMBL/GenBank/DDBJ whole genome shotgun (WGS) entry which is preliminary data.</text>
</comment>
<protein>
    <submittedName>
        <fullName evidence="3">CoA transferase subunit B</fullName>
    </submittedName>
</protein>
<organism evidence="3 4">
    <name type="scientific">Dokdonia ponticola</name>
    <dbReference type="NCBI Taxonomy" id="2041041"/>
    <lineage>
        <taxon>Bacteria</taxon>
        <taxon>Pseudomonadati</taxon>
        <taxon>Bacteroidota</taxon>
        <taxon>Flavobacteriia</taxon>
        <taxon>Flavobacteriales</taxon>
        <taxon>Flavobacteriaceae</taxon>
        <taxon>Dokdonia</taxon>
    </lineage>
</organism>
<dbReference type="PANTHER" id="PTHR13707:SF57">
    <property type="entry name" value="SUCCINYL-COA:3-KETOACID COENZYME A TRANSFERASE SUBUNIT B-RELATED"/>
    <property type="match status" value="1"/>
</dbReference>
<accession>A0ABV9HW12</accession>
<dbReference type="InterPro" id="IPR004165">
    <property type="entry name" value="CoA_trans_fam_I"/>
</dbReference>
<proteinExistence type="inferred from homology"/>
<evidence type="ECO:0000256" key="2">
    <source>
        <dbReference type="ARBA" id="ARBA00022679"/>
    </source>
</evidence>
<dbReference type="Proteomes" id="UP001596043">
    <property type="component" value="Unassembled WGS sequence"/>
</dbReference>
<dbReference type="NCBIfam" id="TIGR02428">
    <property type="entry name" value="pcaJ_scoB_fam"/>
    <property type="match status" value="1"/>
</dbReference>
<keyword evidence="2 3" id="KW-0808">Transferase</keyword>
<comment type="similarity">
    <text evidence="1">Belongs to the 3-oxoacid CoA-transferase subunit B family.</text>
</comment>
<dbReference type="Pfam" id="PF01144">
    <property type="entry name" value="CoA_trans"/>
    <property type="match status" value="1"/>
</dbReference>
<evidence type="ECO:0000313" key="4">
    <source>
        <dbReference type="Proteomes" id="UP001596043"/>
    </source>
</evidence>
<dbReference type="InterPro" id="IPR012791">
    <property type="entry name" value="3-oxoacid_CoA-transf_B"/>
</dbReference>
<dbReference type="RefSeq" id="WP_379977915.1">
    <property type="nucleotide sequence ID" value="NZ_JBHSFV010000003.1"/>
</dbReference>
<dbReference type="PANTHER" id="PTHR13707">
    <property type="entry name" value="KETOACID-COENZYME A TRANSFERASE"/>
    <property type="match status" value="1"/>
</dbReference>
<gene>
    <name evidence="3" type="ORF">ACFO3O_07245</name>
</gene>
<dbReference type="EMBL" id="JBHSFV010000003">
    <property type="protein sequence ID" value="MFC4633696.1"/>
    <property type="molecule type" value="Genomic_DNA"/>
</dbReference>